<accession>A0A1V0A323</accession>
<dbReference type="RefSeq" id="WP_080040855.1">
    <property type="nucleotide sequence ID" value="NZ_CP017717.1"/>
</dbReference>
<sequence>MEDVIIVGGGPVGLLLACELKLAGADPLVLEAADGERRRTRSLGLRSLNARTMQSLALRGLVEPVERAQWDMLDALAADRQEPGEAGDVVALMLEILRKGQIRGHFAGLPLLDPEGNAQYVMLRQDRLEELLAERATAMGVRIRQGRAVTDVVQDGSSVTAVLDDGRAVPGAYLVGCDGGRSVVRKRAGFAFDGTPPTMTGRTAVAELADPSMVTSSLRGPGGLVNLSLVPGEIATIEFDGGPGDRDAPVTAAELQDSLRRVTGKDVVVRRLVTGIRYSDNARHAESYRKGRVLLAGDAAHVHSPIGGQGLNLGLQDAFNLGWRLGLVARGAAPQSLLDGYTAERHPVAARVLRNARAQVALMRPGAQVDALREVLGEVIGLPEAWRHFAGMMDGTAIDYAPGAAVPLTGRFVPADLPLTGPAGVAELLRDGHGLLIGGSGPDARPGGLEAVPAGHGDRVRFARAETGADLGGASALLVRPDGYVAWAGEPDGARDALTTWFGPPARTAA</sequence>
<dbReference type="OrthoDB" id="4141215at2"/>
<evidence type="ECO:0000259" key="4">
    <source>
        <dbReference type="Pfam" id="PF01494"/>
    </source>
</evidence>
<dbReference type="InterPro" id="IPR002938">
    <property type="entry name" value="FAD-bd"/>
</dbReference>
<evidence type="ECO:0000256" key="1">
    <source>
        <dbReference type="ARBA" id="ARBA00001974"/>
    </source>
</evidence>
<proteinExistence type="predicted"/>
<dbReference type="PANTHER" id="PTHR43004">
    <property type="entry name" value="TRK SYSTEM POTASSIUM UPTAKE PROTEIN"/>
    <property type="match status" value="1"/>
</dbReference>
<dbReference type="GO" id="GO:0016709">
    <property type="term" value="F:oxidoreductase activity, acting on paired donors, with incorporation or reduction of molecular oxygen, NAD(P)H as one donor, and incorporation of one atom of oxygen"/>
    <property type="evidence" value="ECO:0007669"/>
    <property type="project" value="UniProtKB-ARBA"/>
</dbReference>
<keyword evidence="2" id="KW-0285">Flavoprotein</keyword>
<dbReference type="PANTHER" id="PTHR43004:SF19">
    <property type="entry name" value="BINDING MONOOXYGENASE, PUTATIVE (JCVI)-RELATED"/>
    <property type="match status" value="1"/>
</dbReference>
<gene>
    <name evidence="5" type="ORF">BKM31_26910</name>
</gene>
<protein>
    <submittedName>
        <fullName evidence="5">2-polyprenyl-6-methoxyphenol hydroxylase</fullName>
    </submittedName>
</protein>
<feature type="domain" description="FAD-binding" evidence="4">
    <location>
        <begin position="3"/>
        <end position="356"/>
    </location>
</feature>
<dbReference type="Pfam" id="PF01494">
    <property type="entry name" value="FAD_binding_3"/>
    <property type="match status" value="1"/>
</dbReference>
<dbReference type="InterPro" id="IPR036188">
    <property type="entry name" value="FAD/NAD-bd_sf"/>
</dbReference>
<dbReference type="AlphaFoldDB" id="A0A1V0A323"/>
<dbReference type="InterPro" id="IPR050641">
    <property type="entry name" value="RIFMO-like"/>
</dbReference>
<dbReference type="Gene3D" id="3.40.30.120">
    <property type="match status" value="1"/>
</dbReference>
<evidence type="ECO:0000313" key="6">
    <source>
        <dbReference type="Proteomes" id="UP000190797"/>
    </source>
</evidence>
<name>A0A1V0A323_9ACTN</name>
<dbReference type="Proteomes" id="UP000190797">
    <property type="component" value="Chromosome"/>
</dbReference>
<dbReference type="Gene3D" id="3.50.50.60">
    <property type="entry name" value="FAD/NAD(P)-binding domain"/>
    <property type="match status" value="2"/>
</dbReference>
<organism evidence="5 6">
    <name type="scientific">[Actinomadura] parvosata subsp. kistnae</name>
    <dbReference type="NCBI Taxonomy" id="1909395"/>
    <lineage>
        <taxon>Bacteria</taxon>
        <taxon>Bacillati</taxon>
        <taxon>Actinomycetota</taxon>
        <taxon>Actinomycetes</taxon>
        <taxon>Streptosporangiales</taxon>
        <taxon>Streptosporangiaceae</taxon>
        <taxon>Nonomuraea</taxon>
    </lineage>
</organism>
<keyword evidence="3" id="KW-0274">FAD</keyword>
<reference evidence="6" key="1">
    <citation type="journal article" date="2017" name="Med. Chem. Commun.">
        <title>Nonomuraea sp. ATCC 55076 harbours the largest actinomycete chromosome to date and the kistamicin biosynthetic gene cluster.</title>
        <authorList>
            <person name="Nazari B."/>
            <person name="Forneris C.C."/>
            <person name="Gibson M.I."/>
            <person name="Moon K."/>
            <person name="Schramma K.R."/>
            <person name="Seyedsayamdost M.R."/>
        </authorList>
    </citation>
    <scope>NUCLEOTIDE SEQUENCE [LARGE SCALE GENOMIC DNA]</scope>
    <source>
        <strain evidence="6">ATCC 55076</strain>
    </source>
</reference>
<evidence type="ECO:0000256" key="2">
    <source>
        <dbReference type="ARBA" id="ARBA00022630"/>
    </source>
</evidence>
<keyword evidence="6" id="KW-1185">Reference proteome</keyword>
<dbReference type="Pfam" id="PF21274">
    <property type="entry name" value="Rng_hyd_C"/>
    <property type="match status" value="1"/>
</dbReference>
<comment type="cofactor">
    <cofactor evidence="1">
        <name>FAD</name>
        <dbReference type="ChEBI" id="CHEBI:57692"/>
    </cofactor>
</comment>
<dbReference type="KEGG" id="noa:BKM31_26910"/>
<evidence type="ECO:0000256" key="3">
    <source>
        <dbReference type="ARBA" id="ARBA00022827"/>
    </source>
</evidence>
<dbReference type="SUPFAM" id="SSF51905">
    <property type="entry name" value="FAD/NAD(P)-binding domain"/>
    <property type="match status" value="1"/>
</dbReference>
<dbReference type="EMBL" id="CP017717">
    <property type="protein sequence ID" value="AQZ64610.1"/>
    <property type="molecule type" value="Genomic_DNA"/>
</dbReference>
<dbReference type="STRING" id="1909395.BKM31_26910"/>
<dbReference type="PRINTS" id="PR00420">
    <property type="entry name" value="RNGMNOXGNASE"/>
</dbReference>
<dbReference type="GO" id="GO:0071949">
    <property type="term" value="F:FAD binding"/>
    <property type="evidence" value="ECO:0007669"/>
    <property type="project" value="InterPro"/>
</dbReference>
<evidence type="ECO:0000313" key="5">
    <source>
        <dbReference type="EMBL" id="AQZ64610.1"/>
    </source>
</evidence>